<evidence type="ECO:0000256" key="2">
    <source>
        <dbReference type="ARBA" id="ARBA00022771"/>
    </source>
</evidence>
<dbReference type="InParanoid" id="A0A0H2RRN3"/>
<dbReference type="PANTHER" id="PTHR46622:SF1">
    <property type="entry name" value="DNA-DEPENDENT METALLOPROTEASE WSS1"/>
    <property type="match status" value="1"/>
</dbReference>
<reference evidence="8 9" key="1">
    <citation type="submission" date="2015-04" db="EMBL/GenBank/DDBJ databases">
        <title>Complete genome sequence of Schizopora paradoxa KUC8140, a cosmopolitan wood degrader in East Asia.</title>
        <authorList>
            <consortium name="DOE Joint Genome Institute"/>
            <person name="Min B."/>
            <person name="Park H."/>
            <person name="Jang Y."/>
            <person name="Kim J.-J."/>
            <person name="Kim K.H."/>
            <person name="Pangilinan J."/>
            <person name="Lipzen A."/>
            <person name="Riley R."/>
            <person name="Grigoriev I.V."/>
            <person name="Spatafora J.W."/>
            <person name="Choi I.-G."/>
        </authorList>
    </citation>
    <scope>NUCLEOTIDE SEQUENCE [LARGE SCALE GENOMIC DNA]</scope>
    <source>
        <strain evidence="8 9">KUC8140</strain>
    </source>
</reference>
<dbReference type="Gene3D" id="2.30.30.380">
    <property type="entry name" value="Zn-finger domain of Sec23/24"/>
    <property type="match status" value="1"/>
</dbReference>
<keyword evidence="3" id="KW-0862">Zinc</keyword>
<dbReference type="AlphaFoldDB" id="A0A0H2RRN3"/>
<dbReference type="GO" id="GO:0005634">
    <property type="term" value="C:nucleus"/>
    <property type="evidence" value="ECO:0007669"/>
    <property type="project" value="TreeGrafter"/>
</dbReference>
<feature type="domain" description="RanBP2-type" evidence="6">
    <location>
        <begin position="355"/>
        <end position="384"/>
    </location>
</feature>
<dbReference type="STRING" id="27342.A0A0H2RRN3"/>
<dbReference type="EMBL" id="KQ085946">
    <property type="protein sequence ID" value="KLO14262.1"/>
    <property type="molecule type" value="Genomic_DNA"/>
</dbReference>
<dbReference type="OrthoDB" id="261960at2759"/>
<dbReference type="Proteomes" id="UP000053477">
    <property type="component" value="Unassembled WGS sequence"/>
</dbReference>
<dbReference type="Gene3D" id="4.10.1060.10">
    <property type="entry name" value="Zinc finger, RanBP2-type"/>
    <property type="match status" value="1"/>
</dbReference>
<dbReference type="Pfam" id="PF00641">
    <property type="entry name" value="Zn_ribbon_RanBP"/>
    <property type="match status" value="2"/>
</dbReference>
<evidence type="ECO:0000313" key="8">
    <source>
        <dbReference type="EMBL" id="KLO14262.1"/>
    </source>
</evidence>
<organism evidence="8 9">
    <name type="scientific">Schizopora paradoxa</name>
    <dbReference type="NCBI Taxonomy" id="27342"/>
    <lineage>
        <taxon>Eukaryota</taxon>
        <taxon>Fungi</taxon>
        <taxon>Dikarya</taxon>
        <taxon>Basidiomycota</taxon>
        <taxon>Agaricomycotina</taxon>
        <taxon>Agaricomycetes</taxon>
        <taxon>Hymenochaetales</taxon>
        <taxon>Schizoporaceae</taxon>
        <taxon>Schizopora</taxon>
    </lineage>
</organism>
<evidence type="ECO:0000256" key="5">
    <source>
        <dbReference type="SAM" id="MobiDB-lite"/>
    </source>
</evidence>
<evidence type="ECO:0000256" key="3">
    <source>
        <dbReference type="ARBA" id="ARBA00022833"/>
    </source>
</evidence>
<dbReference type="InterPro" id="IPR001876">
    <property type="entry name" value="Znf_RanBP2"/>
</dbReference>
<accession>A0A0H2RRN3</accession>
<feature type="domain" description="RanBP2-type" evidence="6">
    <location>
        <begin position="255"/>
        <end position="285"/>
    </location>
</feature>
<dbReference type="InterPro" id="IPR036443">
    <property type="entry name" value="Znf_RanBP2_sf"/>
</dbReference>
<dbReference type="PROSITE" id="PS01358">
    <property type="entry name" value="ZF_RANBP2_1"/>
    <property type="match status" value="2"/>
</dbReference>
<sequence>MSTQTFVDSFTHLTGRKFSEKALPLLQRIASLVKPIMRKHGWRLPVLSEFFPENESLVGLNVNGGQKILLRLRPAWAPDTFYEEEQLVSVMLHELTHNVHGPHDDKFYKFLAGLEDEYSALKRSGYSGEGFFTPGQRLGAGVSHNLPPHAARMRALEAAERRRTMAGILGNGGGQRLGGRGGPIDPRRARELAAQAAERRKRDEKSCGAAHGTDVMKEAERAAKNSVEDRNKDDFDAAPWLYDESTGMWEQHALESGVEWACPTCTLNNAPLALQCSACLSQRPKDSFQPPPPPPPNTSEIIYAPPPGPPPGWSGSKPTPITNRGSAPAIPPNKPTQKKSLPPPIPPNKPIRKSELDTWSCSTCTLENSRDKIQCVACLTDRPPIAADGWSCMACGEPGNPHNFWSCRFCGGIKQSSPAVQ</sequence>
<keyword evidence="9" id="KW-1185">Reference proteome</keyword>
<feature type="region of interest" description="Disordered" evidence="5">
    <location>
        <begin position="282"/>
        <end position="352"/>
    </location>
</feature>
<dbReference type="Pfam" id="PF08325">
    <property type="entry name" value="WLM"/>
    <property type="match status" value="1"/>
</dbReference>
<dbReference type="PANTHER" id="PTHR46622">
    <property type="entry name" value="DNA-DEPENDENT METALLOPROTEASE WSS1"/>
    <property type="match status" value="1"/>
</dbReference>
<dbReference type="SMART" id="SM00547">
    <property type="entry name" value="ZnF_RBZ"/>
    <property type="match status" value="2"/>
</dbReference>
<dbReference type="InterPro" id="IPR013536">
    <property type="entry name" value="WLM_dom"/>
</dbReference>
<keyword evidence="1" id="KW-0479">Metal-binding</keyword>
<name>A0A0H2RRN3_9AGAM</name>
<evidence type="ECO:0000259" key="6">
    <source>
        <dbReference type="PROSITE" id="PS50199"/>
    </source>
</evidence>
<protein>
    <submittedName>
        <fullName evidence="8">WLM-domain-containing protein</fullName>
    </submittedName>
</protein>
<dbReference type="PROSITE" id="PS50199">
    <property type="entry name" value="ZF_RANBP2_2"/>
    <property type="match status" value="2"/>
</dbReference>
<proteinExistence type="predicted"/>
<dbReference type="GO" id="GO:0008270">
    <property type="term" value="F:zinc ion binding"/>
    <property type="evidence" value="ECO:0007669"/>
    <property type="project" value="UniProtKB-KW"/>
</dbReference>
<evidence type="ECO:0000259" key="7">
    <source>
        <dbReference type="PROSITE" id="PS51397"/>
    </source>
</evidence>
<dbReference type="PROSITE" id="PS51397">
    <property type="entry name" value="WLM"/>
    <property type="match status" value="1"/>
</dbReference>
<dbReference type="GO" id="GO:0008237">
    <property type="term" value="F:metallopeptidase activity"/>
    <property type="evidence" value="ECO:0007669"/>
    <property type="project" value="TreeGrafter"/>
</dbReference>
<evidence type="ECO:0000313" key="9">
    <source>
        <dbReference type="Proteomes" id="UP000053477"/>
    </source>
</evidence>
<feature type="domain" description="WLM" evidence="7">
    <location>
        <begin position="1"/>
        <end position="202"/>
    </location>
</feature>
<evidence type="ECO:0000256" key="4">
    <source>
        <dbReference type="PROSITE-ProRule" id="PRU00322"/>
    </source>
</evidence>
<keyword evidence="2 4" id="KW-0863">Zinc-finger</keyword>
<dbReference type="InterPro" id="IPR053000">
    <property type="entry name" value="WSS1-like_metalloprotease"/>
</dbReference>
<dbReference type="GO" id="GO:0006281">
    <property type="term" value="P:DNA repair"/>
    <property type="evidence" value="ECO:0007669"/>
    <property type="project" value="TreeGrafter"/>
</dbReference>
<dbReference type="SUPFAM" id="SSF90209">
    <property type="entry name" value="Ran binding protein zinc finger-like"/>
    <property type="match status" value="2"/>
</dbReference>
<evidence type="ECO:0000256" key="1">
    <source>
        <dbReference type="ARBA" id="ARBA00022723"/>
    </source>
</evidence>
<gene>
    <name evidence="8" type="ORF">SCHPADRAFT_996722</name>
</gene>